<feature type="transmembrane region" description="Helical" evidence="6">
    <location>
        <begin position="343"/>
        <end position="362"/>
    </location>
</feature>
<evidence type="ECO:0000256" key="6">
    <source>
        <dbReference type="SAM" id="Phobius"/>
    </source>
</evidence>
<protein>
    <recommendedName>
        <fullName evidence="9">Membrane protein involved in the export of O-antigen and teichoic acid</fullName>
    </recommendedName>
</protein>
<gene>
    <name evidence="7" type="ORF">M8523_00815</name>
</gene>
<dbReference type="AlphaFoldDB" id="A0AA41YQA6"/>
<evidence type="ECO:0000313" key="8">
    <source>
        <dbReference type="Proteomes" id="UP001165667"/>
    </source>
</evidence>
<feature type="transmembrane region" description="Helical" evidence="6">
    <location>
        <begin position="12"/>
        <end position="35"/>
    </location>
</feature>
<feature type="transmembrane region" description="Helical" evidence="6">
    <location>
        <begin position="127"/>
        <end position="147"/>
    </location>
</feature>
<evidence type="ECO:0000256" key="4">
    <source>
        <dbReference type="ARBA" id="ARBA00022989"/>
    </source>
</evidence>
<keyword evidence="5 6" id="KW-0472">Membrane</keyword>
<accession>A0AA41YQA6</accession>
<proteinExistence type="predicted"/>
<evidence type="ECO:0008006" key="9">
    <source>
        <dbReference type="Google" id="ProtNLM"/>
    </source>
</evidence>
<feature type="transmembrane region" description="Helical" evidence="6">
    <location>
        <begin position="182"/>
        <end position="205"/>
    </location>
</feature>
<feature type="transmembrane region" description="Helical" evidence="6">
    <location>
        <begin position="89"/>
        <end position="115"/>
    </location>
</feature>
<dbReference type="Proteomes" id="UP001165667">
    <property type="component" value="Unassembled WGS sequence"/>
</dbReference>
<feature type="transmembrane region" description="Helical" evidence="6">
    <location>
        <begin position="273"/>
        <end position="292"/>
    </location>
</feature>
<feature type="transmembrane region" description="Helical" evidence="6">
    <location>
        <begin position="41"/>
        <end position="68"/>
    </location>
</feature>
<feature type="transmembrane region" description="Helical" evidence="6">
    <location>
        <begin position="226"/>
        <end position="253"/>
    </location>
</feature>
<feature type="transmembrane region" description="Helical" evidence="6">
    <location>
        <begin position="154"/>
        <end position="176"/>
    </location>
</feature>
<evidence type="ECO:0000256" key="3">
    <source>
        <dbReference type="ARBA" id="ARBA00022692"/>
    </source>
</evidence>
<keyword evidence="8" id="KW-1185">Reference proteome</keyword>
<reference evidence="7" key="1">
    <citation type="submission" date="2022-05" db="EMBL/GenBank/DDBJ databases">
        <authorList>
            <person name="Pankratov T."/>
        </authorList>
    </citation>
    <scope>NUCLEOTIDE SEQUENCE</scope>
    <source>
        <strain evidence="7">BP6-180914</strain>
    </source>
</reference>
<keyword evidence="4 6" id="KW-1133">Transmembrane helix</keyword>
<evidence type="ECO:0000256" key="5">
    <source>
        <dbReference type="ARBA" id="ARBA00023136"/>
    </source>
</evidence>
<evidence type="ECO:0000256" key="2">
    <source>
        <dbReference type="ARBA" id="ARBA00022475"/>
    </source>
</evidence>
<keyword evidence="3 6" id="KW-0812">Transmembrane</keyword>
<organism evidence="7 8">
    <name type="scientific">Lichenifustis flavocetrariae</name>
    <dbReference type="NCBI Taxonomy" id="2949735"/>
    <lineage>
        <taxon>Bacteria</taxon>
        <taxon>Pseudomonadati</taxon>
        <taxon>Pseudomonadota</taxon>
        <taxon>Alphaproteobacteria</taxon>
        <taxon>Hyphomicrobiales</taxon>
        <taxon>Lichenihabitantaceae</taxon>
        <taxon>Lichenifustis</taxon>
    </lineage>
</organism>
<comment type="subcellular location">
    <subcellularLocation>
        <location evidence="1">Cell membrane</location>
        <topology evidence="1">Multi-pass membrane protein</topology>
    </subcellularLocation>
</comment>
<dbReference type="EMBL" id="JAMOIM010000001">
    <property type="protein sequence ID" value="MCW6506561.1"/>
    <property type="molecule type" value="Genomic_DNA"/>
</dbReference>
<comment type="caution">
    <text evidence="7">The sequence shown here is derived from an EMBL/GenBank/DDBJ whole genome shotgun (WGS) entry which is preliminary data.</text>
</comment>
<dbReference type="GO" id="GO:0005886">
    <property type="term" value="C:plasma membrane"/>
    <property type="evidence" value="ECO:0007669"/>
    <property type="project" value="UniProtKB-SubCell"/>
</dbReference>
<feature type="transmembrane region" description="Helical" evidence="6">
    <location>
        <begin position="374"/>
        <end position="393"/>
    </location>
</feature>
<evidence type="ECO:0000256" key="1">
    <source>
        <dbReference type="ARBA" id="ARBA00004651"/>
    </source>
</evidence>
<evidence type="ECO:0000313" key="7">
    <source>
        <dbReference type="EMBL" id="MCW6506561.1"/>
    </source>
</evidence>
<dbReference type="PANTHER" id="PTHR30250">
    <property type="entry name" value="PST FAMILY PREDICTED COLANIC ACID TRANSPORTER"/>
    <property type="match status" value="1"/>
</dbReference>
<feature type="transmembrane region" description="Helical" evidence="6">
    <location>
        <begin position="312"/>
        <end position="331"/>
    </location>
</feature>
<name>A0AA41YQA6_9HYPH</name>
<dbReference type="RefSeq" id="WP_282582921.1">
    <property type="nucleotide sequence ID" value="NZ_JAMOIM010000001.1"/>
</dbReference>
<dbReference type="PANTHER" id="PTHR30250:SF26">
    <property type="entry name" value="PSMA PROTEIN"/>
    <property type="match status" value="1"/>
</dbReference>
<feature type="transmembrane region" description="Helical" evidence="6">
    <location>
        <begin position="399"/>
        <end position="417"/>
    </location>
</feature>
<sequence>MRARLLRGIGANLYGQVVTILIQLVSVPVLIGAWGSAHYGIWLLLSAVPTALAFADGGLILASGTAMTMAMGRGDRAIAADLFGQAAQAVIMALVTIGCVVGGLLAIVPAAALAVACPLAPEETRCILALMTAIVLLGVLGSLPGAAFRAGGHYAFGVAAAQTIRFGEAVAVLAVARAGGGLAAAASTWLAARLVGSVLLAGLLAHRLPWVRGARLRRTSFDLGSLLRPALASLAVPAAFAASLQGVTLAIGFALPPSAVAAFATARTLARALVQLAGLVTHALMPEMALVAGRGDGRAMAAVSRLNRWMSVAALVPGWILLLVAAPWVIAVWTGGRLPIDPYVLPLVATTALVHGLWLSQANMILAVNRPADYAWMFLLTSVATAMLAWPAAMRGGTAGAAAVCLLGECLMALWLVNLGRSRPLRPDAIESALS</sequence>
<dbReference type="InterPro" id="IPR050833">
    <property type="entry name" value="Poly_Biosynth_Transport"/>
</dbReference>
<keyword evidence="2" id="KW-1003">Cell membrane</keyword>